<comment type="caution">
    <text evidence="2">The sequence shown here is derived from an EMBL/GenBank/DDBJ whole genome shotgun (WGS) entry which is preliminary data.</text>
</comment>
<evidence type="ECO:0000313" key="2">
    <source>
        <dbReference type="EMBL" id="CAL5224034.1"/>
    </source>
</evidence>
<keyword evidence="3" id="KW-1185">Reference proteome</keyword>
<reference evidence="2 3" key="1">
    <citation type="submission" date="2024-06" db="EMBL/GenBank/DDBJ databases">
        <authorList>
            <person name="Kraege A."/>
            <person name="Thomma B."/>
        </authorList>
    </citation>
    <scope>NUCLEOTIDE SEQUENCE [LARGE SCALE GENOMIC DNA]</scope>
</reference>
<feature type="domain" description="PH" evidence="1">
    <location>
        <begin position="1"/>
        <end position="33"/>
    </location>
</feature>
<dbReference type="EMBL" id="CAXHTA020000010">
    <property type="protein sequence ID" value="CAL5224034.1"/>
    <property type="molecule type" value="Genomic_DNA"/>
</dbReference>
<name>A0ABP1FVW5_9CHLO</name>
<organism evidence="2 3">
    <name type="scientific">Coccomyxa viridis</name>
    <dbReference type="NCBI Taxonomy" id="1274662"/>
    <lineage>
        <taxon>Eukaryota</taxon>
        <taxon>Viridiplantae</taxon>
        <taxon>Chlorophyta</taxon>
        <taxon>core chlorophytes</taxon>
        <taxon>Trebouxiophyceae</taxon>
        <taxon>Trebouxiophyceae incertae sedis</taxon>
        <taxon>Coccomyxaceae</taxon>
        <taxon>Coccomyxa</taxon>
    </lineage>
</organism>
<gene>
    <name evidence="2" type="primary">g6655</name>
    <name evidence="2" type="ORF">VP750_LOCUS5693</name>
</gene>
<sequence>MRSSGNKATLAFAVQGSNDSLQRWIDMLRLSRASDVVTFFLLSYQAPLQCAAYANLDLHCGHAPGSSWGEGRNRLGRMIYRTEQQRNYEFKYWVFTDSDTHSMECGEGCDGMDPASYGARAMCCWDKIFWFLLGHQGFAMVSVSPFYHSQQQWTYVRHQCPDGYVHAFHRAFVPLALPYATIEDERSWFSSSQFLYRVAIPCLPNSFATLGGYWQTYGKNEHAEYPRNMAPYTLEEMGEHLEAEYGQSSPTNVGLYPNTIELPRQQYMEVASAAATNVSISSDPKNASWAAHEP</sequence>
<dbReference type="PROSITE" id="PS50003">
    <property type="entry name" value="PH_DOMAIN"/>
    <property type="match status" value="1"/>
</dbReference>
<evidence type="ECO:0000313" key="3">
    <source>
        <dbReference type="Proteomes" id="UP001497392"/>
    </source>
</evidence>
<accession>A0ABP1FVW5</accession>
<evidence type="ECO:0000259" key="1">
    <source>
        <dbReference type="PROSITE" id="PS50003"/>
    </source>
</evidence>
<protein>
    <submittedName>
        <fullName evidence="2">G6655 protein</fullName>
    </submittedName>
</protein>
<dbReference type="Proteomes" id="UP001497392">
    <property type="component" value="Unassembled WGS sequence"/>
</dbReference>
<proteinExistence type="predicted"/>
<dbReference type="InterPro" id="IPR001849">
    <property type="entry name" value="PH_domain"/>
</dbReference>